<protein>
    <submittedName>
        <fullName evidence="2">Uncharacterized protein</fullName>
    </submittedName>
</protein>
<evidence type="ECO:0000313" key="2">
    <source>
        <dbReference type="EMBL" id="RKO91842.1"/>
    </source>
</evidence>
<evidence type="ECO:0000256" key="1">
    <source>
        <dbReference type="SAM" id="MobiDB-lite"/>
    </source>
</evidence>
<keyword evidence="3" id="KW-1185">Reference proteome</keyword>
<name>A0A4P9WHH9_9FUNG</name>
<reference evidence="3" key="1">
    <citation type="journal article" date="2018" name="Nat. Microbiol.">
        <title>Leveraging single-cell genomics to expand the fungal tree of life.</title>
        <authorList>
            <person name="Ahrendt S.R."/>
            <person name="Quandt C.A."/>
            <person name="Ciobanu D."/>
            <person name="Clum A."/>
            <person name="Salamov A."/>
            <person name="Andreopoulos B."/>
            <person name="Cheng J.F."/>
            <person name="Woyke T."/>
            <person name="Pelin A."/>
            <person name="Henrissat B."/>
            <person name="Reynolds N.K."/>
            <person name="Benny G.L."/>
            <person name="Smith M.E."/>
            <person name="James T.Y."/>
            <person name="Grigoriev I.V."/>
        </authorList>
    </citation>
    <scope>NUCLEOTIDE SEQUENCE [LARGE SCALE GENOMIC DNA]</scope>
</reference>
<feature type="region of interest" description="Disordered" evidence="1">
    <location>
        <begin position="186"/>
        <end position="212"/>
    </location>
</feature>
<organism evidence="2 3">
    <name type="scientific">Blyttiomyces helicus</name>
    <dbReference type="NCBI Taxonomy" id="388810"/>
    <lineage>
        <taxon>Eukaryota</taxon>
        <taxon>Fungi</taxon>
        <taxon>Fungi incertae sedis</taxon>
        <taxon>Chytridiomycota</taxon>
        <taxon>Chytridiomycota incertae sedis</taxon>
        <taxon>Chytridiomycetes</taxon>
        <taxon>Chytridiomycetes incertae sedis</taxon>
        <taxon>Blyttiomyces</taxon>
    </lineage>
</organism>
<dbReference type="Proteomes" id="UP000269721">
    <property type="component" value="Unassembled WGS sequence"/>
</dbReference>
<accession>A0A4P9WHH9</accession>
<dbReference type="AlphaFoldDB" id="A0A4P9WHH9"/>
<gene>
    <name evidence="2" type="ORF">BDK51DRAFT_37630</name>
</gene>
<dbReference type="EMBL" id="KZ994881">
    <property type="protein sequence ID" value="RKO91842.1"/>
    <property type="molecule type" value="Genomic_DNA"/>
</dbReference>
<proteinExistence type="predicted"/>
<sequence length="228" mass="23665">MRVESTGGRVNRRGICTDIVEDEHFVGVGGTPTAGLLLEPLAGLKPTFPPLVAAIGLNAHVASHPMDSNLLIINIPLIHLAALAPRTHPMCAHLRFDTHILLHLGRRQLQQSAQPIDLVMEIRVAQAHGHKTTILDIVAQDVHHLIGDNDVFSGHGDLLGTSASTSYSVTTMSGVGPGASAGFGATGGVGRSGTGASRMTVTPGPGSTTQPTLTPINLANINAAFARN</sequence>
<evidence type="ECO:0000313" key="3">
    <source>
        <dbReference type="Proteomes" id="UP000269721"/>
    </source>
</evidence>